<dbReference type="Proteomes" id="UP000248014">
    <property type="component" value="Unassembled WGS sequence"/>
</dbReference>
<organism evidence="2 3">
    <name type="scientific">Blastomonas natatoria</name>
    <dbReference type="NCBI Taxonomy" id="34015"/>
    <lineage>
        <taxon>Bacteria</taxon>
        <taxon>Pseudomonadati</taxon>
        <taxon>Pseudomonadota</taxon>
        <taxon>Alphaproteobacteria</taxon>
        <taxon>Sphingomonadales</taxon>
        <taxon>Sphingomonadaceae</taxon>
        <taxon>Blastomonas</taxon>
    </lineage>
</organism>
<evidence type="ECO:0000256" key="1">
    <source>
        <dbReference type="SAM" id="Phobius"/>
    </source>
</evidence>
<feature type="transmembrane region" description="Helical" evidence="1">
    <location>
        <begin position="29"/>
        <end position="47"/>
    </location>
</feature>
<keyword evidence="1" id="KW-0812">Transmembrane</keyword>
<feature type="transmembrane region" description="Helical" evidence="1">
    <location>
        <begin position="87"/>
        <end position="108"/>
    </location>
</feature>
<reference evidence="2 3" key="1">
    <citation type="submission" date="2018-05" db="EMBL/GenBank/DDBJ databases">
        <title>Genomic Encyclopedia of Type Strains, Phase IV (KMG-IV): sequencing the most valuable type-strain genomes for metagenomic binning, comparative biology and taxonomic classification.</title>
        <authorList>
            <person name="Goeker M."/>
        </authorList>
    </citation>
    <scope>NUCLEOTIDE SEQUENCE [LARGE SCALE GENOMIC DNA]</scope>
    <source>
        <strain evidence="2 3">DSM 3183</strain>
    </source>
</reference>
<evidence type="ECO:0000313" key="2">
    <source>
        <dbReference type="EMBL" id="PXW67634.1"/>
    </source>
</evidence>
<dbReference type="RefSeq" id="WP_110300402.1">
    <property type="nucleotide sequence ID" value="NZ_QJJM01000025.1"/>
</dbReference>
<proteinExistence type="predicted"/>
<name>A0A2V3UP89_9SPHN</name>
<comment type="caution">
    <text evidence="2">The sequence shown here is derived from an EMBL/GenBank/DDBJ whole genome shotgun (WGS) entry which is preliminary data.</text>
</comment>
<protein>
    <recommendedName>
        <fullName evidence="4">DUF3147 family protein</fullName>
    </recommendedName>
</protein>
<feature type="transmembrane region" description="Helical" evidence="1">
    <location>
        <begin position="59"/>
        <end position="81"/>
    </location>
</feature>
<evidence type="ECO:0000313" key="3">
    <source>
        <dbReference type="Proteomes" id="UP000248014"/>
    </source>
</evidence>
<keyword evidence="3" id="KW-1185">Reference proteome</keyword>
<dbReference type="InterPro" id="IPR058117">
    <property type="entry name" value="BV97_02767-like"/>
</dbReference>
<keyword evidence="1" id="KW-1133">Transmembrane helix</keyword>
<dbReference type="EMBL" id="QJJM01000025">
    <property type="protein sequence ID" value="PXW67634.1"/>
    <property type="molecule type" value="Genomic_DNA"/>
</dbReference>
<dbReference type="NCBIfam" id="NF006749">
    <property type="entry name" value="PRK09272.1-2"/>
    <property type="match status" value="1"/>
</dbReference>
<keyword evidence="1" id="KW-0472">Membrane</keyword>
<gene>
    <name evidence="2" type="ORF">C7451_1257</name>
</gene>
<evidence type="ECO:0008006" key="4">
    <source>
        <dbReference type="Google" id="ProtNLM"/>
    </source>
</evidence>
<accession>A0A2V3UP89</accession>
<sequence length="116" mass="12649">MYYLLVKAVASAIIIVIVSETARRNPGTGALIASLPLISVLGMIWLWRDTQDVARLAEHSAATFWYVLPSLTMFLVIPALLKRGVGFWPALLAGCVLTMALYASMVWAGPKFGLKL</sequence>
<dbReference type="AlphaFoldDB" id="A0A2V3UP89"/>
<dbReference type="OrthoDB" id="47473at2"/>